<evidence type="ECO:0000313" key="11">
    <source>
        <dbReference type="Proteomes" id="UP000289856"/>
    </source>
</evidence>
<evidence type="ECO:0000256" key="6">
    <source>
        <dbReference type="ARBA" id="ARBA00023125"/>
    </source>
</evidence>
<dbReference type="EMBL" id="AP019400">
    <property type="protein sequence ID" value="BBI30953.1"/>
    <property type="molecule type" value="Genomic_DNA"/>
</dbReference>
<feature type="domain" description="HTH araC/xylS-type" evidence="8">
    <location>
        <begin position="179"/>
        <end position="278"/>
    </location>
</feature>
<dbReference type="KEGG" id="cohn:KCTCHS21_03520"/>
<keyword evidence="6" id="KW-0238">DNA-binding</keyword>
<evidence type="ECO:0000256" key="4">
    <source>
        <dbReference type="ARBA" id="ARBA00022729"/>
    </source>
</evidence>
<evidence type="ECO:0000256" key="3">
    <source>
        <dbReference type="ARBA" id="ARBA00022448"/>
    </source>
</evidence>
<reference evidence="10 11" key="1">
    <citation type="submission" date="2019-01" db="EMBL/GenBank/DDBJ databases">
        <title>Complete genome sequence of Cohnella hallensis HS21 isolated from Korean fir (Abies koreana) rhizospheric soil.</title>
        <authorList>
            <person name="Jiang L."/>
            <person name="Kang S.W."/>
            <person name="Kim S."/>
            <person name="Jung J."/>
            <person name="Kim C.Y."/>
            <person name="Kim D.H."/>
            <person name="Kim S.W."/>
            <person name="Lee J."/>
        </authorList>
    </citation>
    <scope>NUCLEOTIDE SEQUENCE [LARGE SCALE GENOMIC DNA]</scope>
    <source>
        <strain evidence="10 11">HS21</strain>
    </source>
</reference>
<dbReference type="InterPro" id="IPR051313">
    <property type="entry name" value="Bact_iron-sidero_bind"/>
</dbReference>
<dbReference type="GO" id="GO:0043565">
    <property type="term" value="F:sequence-specific DNA binding"/>
    <property type="evidence" value="ECO:0007669"/>
    <property type="project" value="InterPro"/>
</dbReference>
<sequence>MNKKHTLDLQPMAAGRLCYRLLDVQVLRDTTNTRQSERNFIETKSHLLILSNAHGGRLIIDGRLHVLRPGSLFVCVPGQLVELTNYTGHPLEILLLYFQTYAMPSDELTIPSTPSSDSFPFPSEAIIPSVMTVGYLFSTISSHWGNGTPSAWLRCEAGLLELLGLALHYQEQQTELALEASRMELERHYRSEITIDALAKIAGLSRFHFMRLFKERYGKGVMEYRTDLRLRDAKQLMSEPDSSSLGDIFYQVGYKNESYFSSLFKKQTGIAPAIYQRNQKRKIAAYSWVNFGQIVPLQIIPFAAAMDHYWTDHYRNKYEYEVKVPLSHQYEFNLNALEQSKPERIIGIHEFIPIEEQDKLRQIAPSLFLSWEDEWRSHLLSVAEFLSQEQVAKEWLKDYERRVSVIKADLHPIVGRATLLVLIVGGNQLTIWGHRAGTVLYDDLGFVMPEGLSEVRWAKSIEPDELAEWNADRILVYVNDNPASQTRWNSLRQSEGWKKLRAVQNNKVHLASNCSCFEAPWNDYSADAISRFLNEIPRLFSS</sequence>
<dbReference type="Pfam" id="PF12833">
    <property type="entry name" value="HTH_18"/>
    <property type="match status" value="1"/>
</dbReference>
<proteinExistence type="inferred from homology"/>
<dbReference type="AlphaFoldDB" id="A0A3T1CYL8"/>
<name>A0A3T1CYL8_9BACL</name>
<protein>
    <submittedName>
        <fullName evidence="10">HTH-type transcriptional activator Btr</fullName>
    </submittedName>
</protein>
<evidence type="ECO:0000259" key="8">
    <source>
        <dbReference type="PROSITE" id="PS01124"/>
    </source>
</evidence>
<dbReference type="InterPro" id="IPR002491">
    <property type="entry name" value="ABC_transptr_periplasmic_BD"/>
</dbReference>
<dbReference type="SUPFAM" id="SSF51215">
    <property type="entry name" value="Regulatory protein AraC"/>
    <property type="match status" value="1"/>
</dbReference>
<dbReference type="PROSITE" id="PS50983">
    <property type="entry name" value="FE_B12_PBP"/>
    <property type="match status" value="1"/>
</dbReference>
<dbReference type="InterPro" id="IPR037923">
    <property type="entry name" value="HTH-like"/>
</dbReference>
<dbReference type="InterPro" id="IPR009057">
    <property type="entry name" value="Homeodomain-like_sf"/>
</dbReference>
<dbReference type="SUPFAM" id="SSF53807">
    <property type="entry name" value="Helical backbone' metal receptor"/>
    <property type="match status" value="1"/>
</dbReference>
<evidence type="ECO:0000256" key="5">
    <source>
        <dbReference type="ARBA" id="ARBA00023015"/>
    </source>
</evidence>
<keyword evidence="4" id="KW-0732">Signal</keyword>
<dbReference type="GO" id="GO:1901678">
    <property type="term" value="P:iron coordination entity transport"/>
    <property type="evidence" value="ECO:0007669"/>
    <property type="project" value="UniProtKB-ARBA"/>
</dbReference>
<accession>A0A3T1CYL8</accession>
<gene>
    <name evidence="10" type="primary">btr_2</name>
    <name evidence="10" type="ORF">KCTCHS21_03520</name>
</gene>
<evidence type="ECO:0000256" key="1">
    <source>
        <dbReference type="ARBA" id="ARBA00004196"/>
    </source>
</evidence>
<dbReference type="PANTHER" id="PTHR30532:SF21">
    <property type="entry name" value="SIDEROPHORE-BINDING LIPOPROTEIN YFIY-RELATED"/>
    <property type="match status" value="1"/>
</dbReference>
<keyword evidence="7" id="KW-0804">Transcription</keyword>
<keyword evidence="11" id="KW-1185">Reference proteome</keyword>
<dbReference type="PROSITE" id="PS01124">
    <property type="entry name" value="HTH_ARAC_FAMILY_2"/>
    <property type="match status" value="1"/>
</dbReference>
<dbReference type="PANTHER" id="PTHR30532">
    <property type="entry name" value="IRON III DICITRATE-BINDING PERIPLASMIC PROTEIN"/>
    <property type="match status" value="1"/>
</dbReference>
<evidence type="ECO:0000313" key="10">
    <source>
        <dbReference type="EMBL" id="BBI30953.1"/>
    </source>
</evidence>
<dbReference type="SUPFAM" id="SSF46689">
    <property type="entry name" value="Homeodomain-like"/>
    <property type="match status" value="2"/>
</dbReference>
<dbReference type="Pfam" id="PF01497">
    <property type="entry name" value="Peripla_BP_2"/>
    <property type="match status" value="1"/>
</dbReference>
<dbReference type="OrthoDB" id="2461801at2"/>
<comment type="similarity">
    <text evidence="2">Belongs to the bacterial solute-binding protein 8 family.</text>
</comment>
<dbReference type="Proteomes" id="UP000289856">
    <property type="component" value="Chromosome"/>
</dbReference>
<feature type="domain" description="Fe/B12 periplasmic-binding" evidence="9">
    <location>
        <begin position="282"/>
        <end position="542"/>
    </location>
</feature>
<evidence type="ECO:0000256" key="7">
    <source>
        <dbReference type="ARBA" id="ARBA00023163"/>
    </source>
</evidence>
<dbReference type="Gene3D" id="1.10.10.60">
    <property type="entry name" value="Homeodomain-like"/>
    <property type="match status" value="2"/>
</dbReference>
<dbReference type="Gene3D" id="3.40.50.1980">
    <property type="entry name" value="Nitrogenase molybdenum iron protein domain"/>
    <property type="match status" value="2"/>
</dbReference>
<dbReference type="GO" id="GO:0003700">
    <property type="term" value="F:DNA-binding transcription factor activity"/>
    <property type="evidence" value="ECO:0007669"/>
    <property type="project" value="InterPro"/>
</dbReference>
<comment type="subcellular location">
    <subcellularLocation>
        <location evidence="1">Cell envelope</location>
    </subcellularLocation>
</comment>
<keyword evidence="3" id="KW-0813">Transport</keyword>
<evidence type="ECO:0000259" key="9">
    <source>
        <dbReference type="PROSITE" id="PS50983"/>
    </source>
</evidence>
<evidence type="ECO:0000256" key="2">
    <source>
        <dbReference type="ARBA" id="ARBA00008814"/>
    </source>
</evidence>
<keyword evidence="5" id="KW-0805">Transcription regulation</keyword>
<dbReference type="GO" id="GO:0030288">
    <property type="term" value="C:outer membrane-bounded periplasmic space"/>
    <property type="evidence" value="ECO:0007669"/>
    <property type="project" value="TreeGrafter"/>
</dbReference>
<organism evidence="10 11">
    <name type="scientific">Cohnella abietis</name>
    <dbReference type="NCBI Taxonomy" id="2507935"/>
    <lineage>
        <taxon>Bacteria</taxon>
        <taxon>Bacillati</taxon>
        <taxon>Bacillota</taxon>
        <taxon>Bacilli</taxon>
        <taxon>Bacillales</taxon>
        <taxon>Paenibacillaceae</taxon>
        <taxon>Cohnella</taxon>
    </lineage>
</organism>
<dbReference type="RefSeq" id="WP_130604846.1">
    <property type="nucleotide sequence ID" value="NZ_AP019400.1"/>
</dbReference>
<dbReference type="SMART" id="SM00342">
    <property type="entry name" value="HTH_ARAC"/>
    <property type="match status" value="1"/>
</dbReference>
<dbReference type="InterPro" id="IPR018060">
    <property type="entry name" value="HTH_AraC"/>
</dbReference>